<dbReference type="InterPro" id="IPR001680">
    <property type="entry name" value="WD40_rpt"/>
</dbReference>
<reference evidence="2 3" key="1">
    <citation type="submission" date="2016-04" db="EMBL/GenBank/DDBJ databases">
        <title>The genome of Intoshia linei affirms orthonectids as highly simplified spiralians.</title>
        <authorList>
            <person name="Mikhailov K.V."/>
            <person name="Slusarev G.S."/>
            <person name="Nikitin M.A."/>
            <person name="Logacheva M.D."/>
            <person name="Penin A."/>
            <person name="Aleoshin V."/>
            <person name="Panchin Y.V."/>
        </authorList>
    </citation>
    <scope>NUCLEOTIDE SEQUENCE [LARGE SCALE GENOMIC DNA]</scope>
    <source>
        <strain evidence="2">Intl2013</strain>
        <tissue evidence="2">Whole animal</tissue>
    </source>
</reference>
<dbReference type="Pfam" id="PF00400">
    <property type="entry name" value="WD40"/>
    <property type="match status" value="1"/>
</dbReference>
<dbReference type="GO" id="GO:0006283">
    <property type="term" value="P:transcription-coupled nucleotide-excision repair"/>
    <property type="evidence" value="ECO:0007669"/>
    <property type="project" value="InterPro"/>
</dbReference>
<dbReference type="GO" id="GO:0000209">
    <property type="term" value="P:protein polyubiquitination"/>
    <property type="evidence" value="ECO:0007669"/>
    <property type="project" value="TreeGrafter"/>
</dbReference>
<gene>
    <name evidence="2" type="ORF">A3Q56_05032</name>
</gene>
<dbReference type="Gene3D" id="2.130.10.10">
    <property type="entry name" value="YVTN repeat-like/Quinoprotein amine dehydrogenase"/>
    <property type="match status" value="1"/>
</dbReference>
<proteinExistence type="predicted"/>
<keyword evidence="1" id="KW-0853">WD repeat</keyword>
<dbReference type="PROSITE" id="PS50082">
    <property type="entry name" value="WD_REPEATS_2"/>
    <property type="match status" value="1"/>
</dbReference>
<evidence type="ECO:0000256" key="1">
    <source>
        <dbReference type="PROSITE-ProRule" id="PRU00221"/>
    </source>
</evidence>
<dbReference type="InterPro" id="IPR015943">
    <property type="entry name" value="WD40/YVTN_repeat-like_dom_sf"/>
</dbReference>
<accession>A0A177AYU5</accession>
<dbReference type="GO" id="GO:0031464">
    <property type="term" value="C:Cul4A-RING E3 ubiquitin ligase complex"/>
    <property type="evidence" value="ECO:0007669"/>
    <property type="project" value="TreeGrafter"/>
</dbReference>
<dbReference type="Proteomes" id="UP000078046">
    <property type="component" value="Unassembled WGS sequence"/>
</dbReference>
<dbReference type="GO" id="GO:0000109">
    <property type="term" value="C:nucleotide-excision repair complex"/>
    <property type="evidence" value="ECO:0007669"/>
    <property type="project" value="TreeGrafter"/>
</dbReference>
<organism evidence="2 3">
    <name type="scientific">Intoshia linei</name>
    <dbReference type="NCBI Taxonomy" id="1819745"/>
    <lineage>
        <taxon>Eukaryota</taxon>
        <taxon>Metazoa</taxon>
        <taxon>Spiralia</taxon>
        <taxon>Lophotrochozoa</taxon>
        <taxon>Mesozoa</taxon>
        <taxon>Orthonectida</taxon>
        <taxon>Rhopaluridae</taxon>
        <taxon>Intoshia</taxon>
    </lineage>
</organism>
<protein>
    <submittedName>
        <fullName evidence="2">DNA excision repair protein ERCC-8</fullName>
    </submittedName>
</protein>
<dbReference type="AlphaFoldDB" id="A0A177AYU5"/>
<dbReference type="SUPFAM" id="SSF50978">
    <property type="entry name" value="WD40 repeat-like"/>
    <property type="match status" value="1"/>
</dbReference>
<dbReference type="InterPro" id="IPR036322">
    <property type="entry name" value="WD40_repeat_dom_sf"/>
</dbReference>
<comment type="caution">
    <text evidence="2">The sequence shown here is derived from an EMBL/GenBank/DDBJ whole genome shotgun (WGS) entry which is preliminary data.</text>
</comment>
<feature type="repeat" description="WD" evidence="1">
    <location>
        <begin position="312"/>
        <end position="347"/>
    </location>
</feature>
<dbReference type="PANTHER" id="PTHR46202">
    <property type="entry name" value="DNA EXCISION REPAIR PROTEIN ERCC-8"/>
    <property type="match status" value="1"/>
</dbReference>
<evidence type="ECO:0000313" key="3">
    <source>
        <dbReference type="Proteomes" id="UP000078046"/>
    </source>
</evidence>
<sequence length="364" mass="42216">MLSIKIRDRESNLKYNRQKFLENTLNFSGKLNISNKNFDKIHPGAINSLDFDNDKKFLLVAGANEFVYCYSMDLTQRNNYVQLASKCNTSNIAYSINTISWYPHDDAFFVTSSLEPVIHIWETETFKSFQKITLSHGCKHHVFNKHNILISAATQNYISLIDIRSCAVVQILKDKCENIQTLEWANYNEYYLVSGGYGMSHQLWDIRKPNSLLQTFDYSTIIQKRRIQLKNDIISITNTSSVHVAALSNDGCLYIWNILKGSNFKFIENLNVVKRRLKVQCAFSKVNSRIYIPSCNNVMVVDCKNYKTSVFKNGHVDTLNCLYYDDSRQNLISGSKDYHLICWDIQNYTKNFNLYQNNSSFLDS</sequence>
<dbReference type="PANTHER" id="PTHR46202:SF1">
    <property type="entry name" value="DNA EXCISION REPAIR PROTEIN ERCC-8"/>
    <property type="match status" value="1"/>
</dbReference>
<evidence type="ECO:0000313" key="2">
    <source>
        <dbReference type="EMBL" id="OAF67207.1"/>
    </source>
</evidence>
<dbReference type="EMBL" id="LWCA01000722">
    <property type="protein sequence ID" value="OAF67207.1"/>
    <property type="molecule type" value="Genomic_DNA"/>
</dbReference>
<name>A0A177AYU5_9BILA</name>
<dbReference type="OrthoDB" id="361494at2759"/>
<dbReference type="SMART" id="SM00320">
    <property type="entry name" value="WD40"/>
    <property type="match status" value="5"/>
</dbReference>
<dbReference type="InterPro" id="IPR042238">
    <property type="entry name" value="Rad28/ERCC8/Ckn1/ATCSA-1"/>
</dbReference>
<keyword evidence="3" id="KW-1185">Reference proteome</keyword>
<dbReference type="GO" id="GO:0043161">
    <property type="term" value="P:proteasome-mediated ubiquitin-dependent protein catabolic process"/>
    <property type="evidence" value="ECO:0007669"/>
    <property type="project" value="TreeGrafter"/>
</dbReference>